<dbReference type="EMBL" id="JACRTL010000001">
    <property type="protein sequence ID" value="MBC8610141.1"/>
    <property type="molecule type" value="Genomic_DNA"/>
</dbReference>
<feature type="transmembrane region" description="Helical" evidence="8">
    <location>
        <begin position="45"/>
        <end position="69"/>
    </location>
</feature>
<gene>
    <name evidence="9" type="ORF">H8702_03250</name>
</gene>
<dbReference type="OrthoDB" id="9793390at2"/>
<feature type="transmembrane region" description="Helical" evidence="8">
    <location>
        <begin position="180"/>
        <end position="203"/>
    </location>
</feature>
<feature type="transmembrane region" description="Helical" evidence="8">
    <location>
        <begin position="328"/>
        <end position="345"/>
    </location>
</feature>
<dbReference type="Pfam" id="PF01594">
    <property type="entry name" value="AI-2E_transport"/>
    <property type="match status" value="1"/>
</dbReference>
<dbReference type="RefSeq" id="WP_093988552.1">
    <property type="nucleotide sequence ID" value="NZ_FYDD01000003.1"/>
</dbReference>
<evidence type="ECO:0000256" key="5">
    <source>
        <dbReference type="ARBA" id="ARBA00022692"/>
    </source>
</evidence>
<feature type="transmembrane region" description="Helical" evidence="8">
    <location>
        <begin position="351"/>
        <end position="370"/>
    </location>
</feature>
<evidence type="ECO:0000256" key="7">
    <source>
        <dbReference type="ARBA" id="ARBA00023136"/>
    </source>
</evidence>
<keyword evidence="5 8" id="KW-0812">Transmembrane</keyword>
<dbReference type="GO" id="GO:0055085">
    <property type="term" value="P:transmembrane transport"/>
    <property type="evidence" value="ECO:0007669"/>
    <property type="project" value="TreeGrafter"/>
</dbReference>
<dbReference type="PANTHER" id="PTHR21716:SF53">
    <property type="entry name" value="PERMEASE PERM-RELATED"/>
    <property type="match status" value="1"/>
</dbReference>
<evidence type="ECO:0000256" key="2">
    <source>
        <dbReference type="ARBA" id="ARBA00009773"/>
    </source>
</evidence>
<reference evidence="9" key="1">
    <citation type="submission" date="2020-08" db="EMBL/GenBank/DDBJ databases">
        <title>Genome public.</title>
        <authorList>
            <person name="Liu C."/>
            <person name="Sun Q."/>
        </authorList>
    </citation>
    <scope>NUCLEOTIDE SEQUENCE</scope>
    <source>
        <strain evidence="9">NSJ-15</strain>
    </source>
</reference>
<feature type="transmembrane region" description="Helical" evidence="8">
    <location>
        <begin position="90"/>
        <end position="113"/>
    </location>
</feature>
<feature type="transmembrane region" description="Helical" evidence="8">
    <location>
        <begin position="18"/>
        <end position="39"/>
    </location>
</feature>
<comment type="similarity">
    <text evidence="2">Belongs to the autoinducer-2 exporter (AI-2E) (TC 2.A.86) family.</text>
</comment>
<comment type="caution">
    <text evidence="9">The sequence shown here is derived from an EMBL/GenBank/DDBJ whole genome shotgun (WGS) entry which is preliminary data.</text>
</comment>
<comment type="subcellular location">
    <subcellularLocation>
        <location evidence="1">Cell membrane</location>
        <topology evidence="1">Multi-pass membrane protein</topology>
    </subcellularLocation>
</comment>
<protein>
    <submittedName>
        <fullName evidence="9">AI-2E family transporter</fullName>
    </submittedName>
</protein>
<keyword evidence="10" id="KW-1185">Reference proteome</keyword>
<feature type="transmembrane region" description="Helical" evidence="8">
    <location>
        <begin position="268"/>
        <end position="289"/>
    </location>
</feature>
<dbReference type="Proteomes" id="UP000632659">
    <property type="component" value="Unassembled WGS sequence"/>
</dbReference>
<organism evidence="9 10">
    <name type="scientific">Massiliimalia timonensis</name>
    <dbReference type="NCBI Taxonomy" id="1987501"/>
    <lineage>
        <taxon>Bacteria</taxon>
        <taxon>Bacillati</taxon>
        <taxon>Bacillota</taxon>
        <taxon>Clostridia</taxon>
        <taxon>Eubacteriales</taxon>
        <taxon>Oscillospiraceae</taxon>
        <taxon>Massiliimalia</taxon>
    </lineage>
</organism>
<proteinExistence type="inferred from homology"/>
<sequence length="426" mass="47615">MNKQLEEILLSHKLLKRVLLIITFAIVLIFAVFNLNQLLSIANRVIQIFTPFFMGIVFAFILNLVVKLFEERIFRRLNERNHKIWVRCRRGVCILIAFILLFGIVGLICFLIIPELLNSIKVLTDNIPYYAAEFSKWVNDLLAQYNITQEYLSTLKLDWGSLIERLTAFVSDGGKAVMSWTMGVTTGVINLITGLVFAIYMLASKEKLIRNVKRVLFAFLPKEKAKTVVSVGSLANQIFSGFVSGQFTEALILGTLCYLGMSILHIPYALLVSVIISVTSLIPIFGAYIGAVLGGFVILFVDPLSCLWFIIFLVLLQNFEGNVIYPRVVGGSIGLPGLWVMLAIFVCGDLFGLIGVLLGVPTFSVLYALLKTVTAKRLEKKDISYAEIVQASKSEILANDVPVIEEKVTEKKKVDQVKKPPKILKK</sequence>
<dbReference type="PANTHER" id="PTHR21716">
    <property type="entry name" value="TRANSMEMBRANE PROTEIN"/>
    <property type="match status" value="1"/>
</dbReference>
<evidence type="ECO:0000313" key="10">
    <source>
        <dbReference type="Proteomes" id="UP000632659"/>
    </source>
</evidence>
<dbReference type="InterPro" id="IPR002549">
    <property type="entry name" value="AI-2E-like"/>
</dbReference>
<accession>A0A8J6PCU8</accession>
<dbReference type="GO" id="GO:0005886">
    <property type="term" value="C:plasma membrane"/>
    <property type="evidence" value="ECO:0007669"/>
    <property type="project" value="UniProtKB-SubCell"/>
</dbReference>
<feature type="transmembrane region" description="Helical" evidence="8">
    <location>
        <begin position="295"/>
        <end position="316"/>
    </location>
</feature>
<keyword evidence="7 8" id="KW-0472">Membrane</keyword>
<evidence type="ECO:0000256" key="6">
    <source>
        <dbReference type="ARBA" id="ARBA00022989"/>
    </source>
</evidence>
<evidence type="ECO:0000313" key="9">
    <source>
        <dbReference type="EMBL" id="MBC8610141.1"/>
    </source>
</evidence>
<keyword evidence="6 8" id="KW-1133">Transmembrane helix</keyword>
<name>A0A8J6PCU8_9FIRM</name>
<keyword evidence="4" id="KW-1003">Cell membrane</keyword>
<evidence type="ECO:0000256" key="3">
    <source>
        <dbReference type="ARBA" id="ARBA00022448"/>
    </source>
</evidence>
<evidence type="ECO:0000256" key="4">
    <source>
        <dbReference type="ARBA" id="ARBA00022475"/>
    </source>
</evidence>
<evidence type="ECO:0000256" key="1">
    <source>
        <dbReference type="ARBA" id="ARBA00004651"/>
    </source>
</evidence>
<keyword evidence="3" id="KW-0813">Transport</keyword>
<evidence type="ECO:0000256" key="8">
    <source>
        <dbReference type="SAM" id="Phobius"/>
    </source>
</evidence>
<dbReference type="AlphaFoldDB" id="A0A8J6PCU8"/>